<reference evidence="4 5" key="1">
    <citation type="journal article" date="2019" name="Sci. Data">
        <title>Hybrid genome assembly and annotation of Danionella translucida.</title>
        <authorList>
            <person name="Kadobianskyi M."/>
            <person name="Schulze L."/>
            <person name="Schuelke M."/>
            <person name="Judkewitz B."/>
        </authorList>
    </citation>
    <scope>NUCLEOTIDE SEQUENCE [LARGE SCALE GENOMIC DNA]</scope>
    <source>
        <strain evidence="4 5">Bolton</strain>
    </source>
</reference>
<feature type="compositionally biased region" description="Polar residues" evidence="2">
    <location>
        <begin position="343"/>
        <end position="352"/>
    </location>
</feature>
<feature type="coiled-coil region" evidence="1">
    <location>
        <begin position="936"/>
        <end position="1351"/>
    </location>
</feature>
<feature type="coiled-coil region" evidence="1">
    <location>
        <begin position="738"/>
        <end position="799"/>
    </location>
</feature>
<keyword evidence="5" id="KW-1185">Reference proteome</keyword>
<comment type="caution">
    <text evidence="4">The sequence shown here is derived from an EMBL/GenBank/DDBJ whole genome shotgun (WGS) entry which is preliminary data.</text>
</comment>
<feature type="coiled-coil region" evidence="1">
    <location>
        <begin position="1850"/>
        <end position="1900"/>
    </location>
</feature>
<feature type="coiled-coil region" evidence="1">
    <location>
        <begin position="147"/>
        <end position="238"/>
    </location>
</feature>
<dbReference type="Proteomes" id="UP000316079">
    <property type="component" value="Unassembled WGS sequence"/>
</dbReference>
<protein>
    <submittedName>
        <fullName evidence="4">Uncharacterized protein</fullName>
    </submittedName>
</protein>
<gene>
    <name evidence="4" type="ORF">DNTS_010297</name>
</gene>
<proteinExistence type="predicted"/>
<evidence type="ECO:0000256" key="2">
    <source>
        <dbReference type="SAM" id="MobiDB-lite"/>
    </source>
</evidence>
<feature type="transmembrane region" description="Helical" evidence="3">
    <location>
        <begin position="2173"/>
        <end position="2193"/>
    </location>
</feature>
<dbReference type="EMBL" id="SRMA01027312">
    <property type="protein sequence ID" value="TRY55730.1"/>
    <property type="molecule type" value="Genomic_DNA"/>
</dbReference>
<feature type="coiled-coil region" evidence="1">
    <location>
        <begin position="1633"/>
        <end position="1800"/>
    </location>
</feature>
<dbReference type="PANTHER" id="PTHR18887">
    <property type="entry name" value="GOLGI-ASSOCIATED PROTEIN GCP360-RELATED"/>
    <property type="match status" value="1"/>
</dbReference>
<keyword evidence="3" id="KW-0812">Transmembrane</keyword>
<feature type="coiled-coil region" evidence="1">
    <location>
        <begin position="1401"/>
        <end position="1520"/>
    </location>
</feature>
<dbReference type="OrthoDB" id="2441647at2759"/>
<keyword evidence="3" id="KW-0472">Membrane</keyword>
<evidence type="ECO:0000256" key="3">
    <source>
        <dbReference type="SAM" id="Phobius"/>
    </source>
</evidence>
<sequence length="2194" mass="249564">RDRAVADSEQQGVVLLSNTHAALDDERRRPCAKAVCWGPEIIRKHRCASGNTVVARRMRSFQDVSPCSGATRRQSYFTRIRICVESSEMFEDLMNVSSGLRALCCERMLFVHQLQTRISARGSHAPVVLSRGAPGSTSPEMSSDMRLSDVTEQLAQTQELVSQLKDLIREKDAALCARDDQQKELTEQIQRLQNERESFQSKLEAERHIARARLKDLMEKQEADLRRVKLKEAEASKAESKFLKMKAWSKSRIRQLEEELRRAQTGRCLEDSPDVSSLHRRVAELQEEREDLLGRLEMHEEVKARNEELQKQLLEFKEQQRKMQADLEQVTQRASQVRRAPDPSTSSLSGSNAELLPSQGSEAPMEDVQLMEWQEMVTMVTEAEESQDEKNVFRMSHMEEEREAPQISSISWKRLWRAPLSLFQRDGAWVELRSPTGKASAPHERKSFLSGMDPPLKAMVEGSTSCLRAELRLSSSDALHAIVSLFSLITLRSLPLSALRASSSPPAPPLPPLLCMMGAAIENSFPSVLCMQVPRLQRRPPLHCQQFLELFSREVWQCSGDGSGAPLALLCLCAPLLPVIFLNTCIHLFFLRTASSSSVSPMRPGAWCVHKEAPSPLDSVWAEGRVTPGAALLKGSGGASSVTCAALRNEWCPEGDDWLFPGCSDPALANRQQEVEEELAQVRGLGARRNRKQEYLAPRSLQEEFAHTQDVTGPSDPDALLTGENMGGWWPQHSAGDTDGLRSVVEELELERNQLQEQIQVLEKQCQDLEERLQLQARVELLQNESERLRSQLASLRSQQLKDSEKHQLVISKLNKELKGLSSTQECLESSLLEKEHSLARTSEKLEHIESLREAVADREKQNQEQAERLLQAEHSVRPGDTEDEKLSLCSASVEQDEAALMKARRVHPGASVARAVRWHLINCSFCISAARNQTLAEMKKTCSSLERENSELKAAAADQTLKLNSMKDKAQKQESSIEALQCDLQQTNEDLERLNAAHLEERAQLLHDLQSCEREIDRLQDILTDKDKEILALASSMAECSEQIQELKQEVKLKEEVLANAERSVQICSDPELSGALIPKLIEQLKKTEGDLKREQVQAESRRAEVKDLMKRMEEAQKTIQDLQTEAQSRPAAEQALGKEERNMLLAEVSKQKAELLVLTKQLEEQVTSHRDAKEKSSKIASLEQKVKNLQEELDVDRERFTSEVRTRDEAKDILEKHLSGKLESIKSLEMDKQKLEETVEQLLDELGRLKHHLEKATLEIEDLREQQTKLQRLSSENSDMKLELEALSGVSEENSSLQSKLSEAHRELSRCSKATEDLQKDLNQLSLREEELRRSKQSLEETVVEKEALGDGLLRHNRELGETLDRKQQEVLYLSQAVSEWETKMLASLREKEHLASQVTSFDEQRSDLQRALNETTREREALLQTQDAEIRKFEEEARVLREQLLEKASECDLLTKALRETNEELDGLRQALESSGAEVLWFQKIALEKDQVLSEQHTQMEASRKLLEERMATLEKQAHAHGTGLTEKMVLLQEASEACGVLRREVNHERELVCSLQEEKSSLKEELSRLHLALEAKEKALAERTLECQKRSESLVSLTGQLGLMSTNTARLESSNASLSDALAQRSAEDTRAKEELARMQLELVEHRDRGQALMEQNVVLKSELKNSVAEVLRQQEKITSLQNQLESRSLEKVSLEQRLRSEMDSLRQTLQEKEEMLRTQEMCVQLLESKGQIISELQEEIQRLRITLQDKDQEITLVMAQLEAREARLRAEVEASAKLQEELKSAVEQLDGSMLEKDSPVMQEKEKVEHIQSRTSELELMVPQLNCRIEQMKRLVDTQAEKLQLLSASQSQIQTLEERNKSLQEERDRTQQELLITSHERALKEQEIHKLTLEREEVLRSTSSQIQRVQDLVQQLTWPSGTRTEARRELVKEERPHVTETIALQRSDGSSEPWVQLWSRLQQLHLEMQRRDSAVLQLSASMEKAAEEKRGLCSQLSSVSRMLKDSQQTAGELQNRCYWLERQLQSQYSPAQASVPPGAPQEPVGSSFSPDGSDGRDLRNRLSEAELQLSQLSSRLEEERSRREAAEEALHQRRAAGVECKQAWHPQEEFSVQLENTDEEQFEELIIRPKQRLFLSKMNGGLLLCRRLLAGRSAPSCSRLLRARLKPRYLFLSYVLLLHLLLLICLGSAL</sequence>
<evidence type="ECO:0000256" key="1">
    <source>
        <dbReference type="SAM" id="Coils"/>
    </source>
</evidence>
<evidence type="ECO:0000313" key="5">
    <source>
        <dbReference type="Proteomes" id="UP000316079"/>
    </source>
</evidence>
<feature type="region of interest" description="Disordered" evidence="2">
    <location>
        <begin position="2033"/>
        <end position="2062"/>
    </location>
</feature>
<keyword evidence="3" id="KW-1133">Transmembrane helix</keyword>
<feature type="region of interest" description="Disordered" evidence="2">
    <location>
        <begin position="324"/>
        <end position="362"/>
    </location>
</feature>
<dbReference type="STRING" id="623744.A0A553MRC2"/>
<feature type="non-terminal residue" evidence="4">
    <location>
        <position position="1"/>
    </location>
</feature>
<dbReference type="GO" id="GO:0005794">
    <property type="term" value="C:Golgi apparatus"/>
    <property type="evidence" value="ECO:0007669"/>
    <property type="project" value="InterPro"/>
</dbReference>
<name>A0A553MRC2_9TELE</name>
<evidence type="ECO:0000313" key="4">
    <source>
        <dbReference type="EMBL" id="TRY55730.1"/>
    </source>
</evidence>
<accession>A0A553MRC2</accession>
<keyword evidence="1" id="KW-0175">Coiled coil</keyword>
<dbReference type="PANTHER" id="PTHR18887:SF5">
    <property type="entry name" value="GOLGIN SUBFAMILY B MEMBER 1-LIKE"/>
    <property type="match status" value="1"/>
</dbReference>
<dbReference type="InterPro" id="IPR026202">
    <property type="entry name" value="GOLGB1"/>
</dbReference>
<organism evidence="4 5">
    <name type="scientific">Danionella cerebrum</name>
    <dbReference type="NCBI Taxonomy" id="2873325"/>
    <lineage>
        <taxon>Eukaryota</taxon>
        <taxon>Metazoa</taxon>
        <taxon>Chordata</taxon>
        <taxon>Craniata</taxon>
        <taxon>Vertebrata</taxon>
        <taxon>Euteleostomi</taxon>
        <taxon>Actinopterygii</taxon>
        <taxon>Neopterygii</taxon>
        <taxon>Teleostei</taxon>
        <taxon>Ostariophysi</taxon>
        <taxon>Cypriniformes</taxon>
        <taxon>Danionidae</taxon>
        <taxon>Danioninae</taxon>
        <taxon>Danionella</taxon>
    </lineage>
</organism>